<evidence type="ECO:0000256" key="1">
    <source>
        <dbReference type="ARBA" id="ARBA00038090"/>
    </source>
</evidence>
<dbReference type="InterPro" id="IPR052436">
    <property type="entry name" value="LTO1_adapter"/>
</dbReference>
<evidence type="ECO:0000259" key="3">
    <source>
        <dbReference type="Pfam" id="PF09811"/>
    </source>
</evidence>
<reference evidence="4 5" key="1">
    <citation type="journal article" date="2017" name="Biotechnol. Biofuels">
        <title>Differential beta-glucosidase expression as a function of carbon source availability in Talaromyces amestolkiae: a genomic and proteomic approach.</title>
        <authorList>
            <person name="de Eugenio L.I."/>
            <person name="Mendez-Liter J.A."/>
            <person name="Nieto-Dominguez M."/>
            <person name="Alonso L."/>
            <person name="Gil-Munoz J."/>
            <person name="Barriuso J."/>
            <person name="Prieto A."/>
            <person name="Martinez M.J."/>
        </authorList>
    </citation>
    <scope>NUCLEOTIDE SEQUENCE [LARGE SCALE GENOMIC DNA]</scope>
    <source>
        <strain evidence="4 5">CIB</strain>
    </source>
</reference>
<feature type="domain" description="Essential protein Yae1 N-terminal" evidence="3">
    <location>
        <begin position="20"/>
        <end position="58"/>
    </location>
</feature>
<dbReference type="Proteomes" id="UP000249363">
    <property type="component" value="Unassembled WGS sequence"/>
</dbReference>
<evidence type="ECO:0000313" key="4">
    <source>
        <dbReference type="EMBL" id="RAO65345.1"/>
    </source>
</evidence>
<evidence type="ECO:0000313" key="5">
    <source>
        <dbReference type="Proteomes" id="UP000249363"/>
    </source>
</evidence>
<accession>A0A364KP87</accession>
<dbReference type="GeneID" id="63790574"/>
<dbReference type="PANTHER" id="PTHR28532:SF1">
    <property type="entry name" value="ORAL CANCER OVEREXPRESSED 1"/>
    <property type="match status" value="1"/>
</dbReference>
<organism evidence="4 5">
    <name type="scientific">Talaromyces amestolkiae</name>
    <dbReference type="NCBI Taxonomy" id="1196081"/>
    <lineage>
        <taxon>Eukaryota</taxon>
        <taxon>Fungi</taxon>
        <taxon>Dikarya</taxon>
        <taxon>Ascomycota</taxon>
        <taxon>Pezizomycotina</taxon>
        <taxon>Eurotiomycetes</taxon>
        <taxon>Eurotiomycetidae</taxon>
        <taxon>Eurotiales</taxon>
        <taxon>Trichocomaceae</taxon>
        <taxon>Talaromyces</taxon>
        <taxon>Talaromyces sect. Talaromyces</taxon>
    </lineage>
</organism>
<dbReference type="InterPro" id="IPR019191">
    <property type="entry name" value="Essential_protein_Yae1_N"/>
</dbReference>
<dbReference type="AlphaFoldDB" id="A0A364KP87"/>
<comment type="similarity">
    <text evidence="1">Belongs to the LTO1 family.</text>
</comment>
<dbReference type="STRING" id="1196081.A0A364KP87"/>
<proteinExistence type="inferred from homology"/>
<gene>
    <name evidence="4" type="ORF">BHQ10_001357</name>
</gene>
<feature type="region of interest" description="Disordered" evidence="2">
    <location>
        <begin position="158"/>
        <end position="188"/>
    </location>
</feature>
<protein>
    <recommendedName>
        <fullName evidence="3">Essential protein Yae1 N-terminal domain-containing protein</fullName>
    </recommendedName>
</protein>
<dbReference type="OrthoDB" id="48036at2759"/>
<feature type="compositionally biased region" description="Low complexity" evidence="2">
    <location>
        <begin position="176"/>
        <end position="188"/>
    </location>
</feature>
<evidence type="ECO:0000256" key="2">
    <source>
        <dbReference type="SAM" id="MobiDB-lite"/>
    </source>
</evidence>
<dbReference type="Pfam" id="PF09811">
    <property type="entry name" value="Yae1_N"/>
    <property type="match status" value="1"/>
</dbReference>
<dbReference type="EMBL" id="MIKG01000002">
    <property type="protein sequence ID" value="RAO65345.1"/>
    <property type="molecule type" value="Genomic_DNA"/>
</dbReference>
<dbReference type="PANTHER" id="PTHR28532">
    <property type="entry name" value="GEO13458P1"/>
    <property type="match status" value="1"/>
</dbReference>
<dbReference type="RefSeq" id="XP_040729862.1">
    <property type="nucleotide sequence ID" value="XM_040873384.1"/>
</dbReference>
<name>A0A364KP87_TALAM</name>
<comment type="caution">
    <text evidence="4">The sequence shown here is derived from an EMBL/GenBank/DDBJ whole genome shotgun (WGS) entry which is preliminary data.</text>
</comment>
<sequence>MDTDILDNILSLEEQFYKEGYDLGVIDGARAGYTEGSVFAVEKSFEKLLQLGRLYGRALVWNQRLINSGVSEESKTPKVEEREHAITTDIVTSMPPLHQGSRLAKNIQTLLALVDPATLVLQNTEDAVSEIEERLKGAALKVKLIQRALGETAFGDGTAADASAVGEGRGGGDGSGSIEDISSLHVRH</sequence>
<keyword evidence="5" id="KW-1185">Reference proteome</keyword>